<keyword evidence="3" id="KW-1185">Reference proteome</keyword>
<dbReference type="AlphaFoldDB" id="A0A5C6LWT6"/>
<dbReference type="OrthoDB" id="672161at2"/>
<keyword evidence="1" id="KW-0472">Membrane</keyword>
<comment type="caution">
    <text evidence="2">The sequence shown here is derived from an EMBL/GenBank/DDBJ whole genome shotgun (WGS) entry which is preliminary data.</text>
</comment>
<name>A0A5C6LWT6_9BACT</name>
<feature type="transmembrane region" description="Helical" evidence="1">
    <location>
        <begin position="96"/>
        <end position="113"/>
    </location>
</feature>
<organism evidence="2 3">
    <name type="scientific">Chitinophaga pinensis</name>
    <dbReference type="NCBI Taxonomy" id="79329"/>
    <lineage>
        <taxon>Bacteria</taxon>
        <taxon>Pseudomonadati</taxon>
        <taxon>Bacteroidota</taxon>
        <taxon>Chitinophagia</taxon>
        <taxon>Chitinophagales</taxon>
        <taxon>Chitinophagaceae</taxon>
        <taxon>Chitinophaga</taxon>
    </lineage>
</organism>
<proteinExistence type="predicted"/>
<dbReference type="EMBL" id="VOHS01000012">
    <property type="protein sequence ID" value="TWV99815.1"/>
    <property type="molecule type" value="Genomic_DNA"/>
</dbReference>
<gene>
    <name evidence="2" type="ORF">FEF09_14010</name>
</gene>
<evidence type="ECO:0000313" key="2">
    <source>
        <dbReference type="EMBL" id="TWV99815.1"/>
    </source>
</evidence>
<evidence type="ECO:0000313" key="3">
    <source>
        <dbReference type="Proteomes" id="UP000318815"/>
    </source>
</evidence>
<accession>A0A5C6LWT6</accession>
<evidence type="ECO:0000256" key="1">
    <source>
        <dbReference type="SAM" id="Phobius"/>
    </source>
</evidence>
<reference evidence="2 3" key="1">
    <citation type="submission" date="2019-08" db="EMBL/GenBank/DDBJ databases">
        <title>Whole genome sequencing of chitin degrading bacteria Chitinophaga pinensis YS16.</title>
        <authorList>
            <person name="Singh R.P."/>
            <person name="Manchanda G."/>
            <person name="Maurya I.K."/>
            <person name="Joshi N.K."/>
            <person name="Srivastava A.K."/>
        </authorList>
    </citation>
    <scope>NUCLEOTIDE SEQUENCE [LARGE SCALE GENOMIC DNA]</scope>
    <source>
        <strain evidence="2 3">YS-16</strain>
    </source>
</reference>
<keyword evidence="1" id="KW-1133">Transmembrane helix</keyword>
<dbReference type="RefSeq" id="WP_146305698.1">
    <property type="nucleotide sequence ID" value="NZ_VOHS01000012.1"/>
</dbReference>
<dbReference type="Proteomes" id="UP000318815">
    <property type="component" value="Unassembled WGS sequence"/>
</dbReference>
<sequence>MELPQIRTLLIQYLEAGPLADAEGEALLLAMEELIEKNELTLLTGTRFHKNGVEKALTAEEVENCYWEIFMYYGHHEEDHHHHDDDEDAHKSHVANWWWIYFVLAAMGFYLIWKLKQGHL</sequence>
<keyword evidence="1" id="KW-0812">Transmembrane</keyword>
<protein>
    <submittedName>
        <fullName evidence="2">Uncharacterized protein</fullName>
    </submittedName>
</protein>